<evidence type="ECO:0000256" key="5">
    <source>
        <dbReference type="PROSITE-ProRule" id="PRU00169"/>
    </source>
</evidence>
<keyword evidence="3" id="KW-0238">DNA-binding</keyword>
<evidence type="ECO:0000259" key="7">
    <source>
        <dbReference type="PROSITE" id="PS50110"/>
    </source>
</evidence>
<dbReference type="STRING" id="1121881.SAMN02745225_01781"/>
<evidence type="ECO:0000256" key="4">
    <source>
        <dbReference type="ARBA" id="ARBA00023163"/>
    </source>
</evidence>
<dbReference type="EMBL" id="FQUL01000029">
    <property type="protein sequence ID" value="SHE84573.1"/>
    <property type="molecule type" value="Genomic_DNA"/>
</dbReference>
<accession>A0A1M4WU56</accession>
<dbReference type="GO" id="GO:0000160">
    <property type="term" value="P:phosphorelay signal transduction system"/>
    <property type="evidence" value="ECO:0007669"/>
    <property type="project" value="InterPro"/>
</dbReference>
<keyword evidence="2" id="KW-0805">Transcription regulation</keyword>
<keyword evidence="1 5" id="KW-0597">Phosphoprotein</keyword>
<dbReference type="PRINTS" id="PR00038">
    <property type="entry name" value="HTHLUXR"/>
</dbReference>
<gene>
    <name evidence="8" type="ORF">SAMN02745225_01781</name>
</gene>
<sequence length="215" mass="23439">MGIGVFLVDDHEVVRVGLAALIDAEDDMEVVGEAASVSEALIRIVRSRPKVALLDVRLPDGSGVELCREIRSEYPEVACIMLTSHSDDEALFSSIIAGASGYLLKGVRVDELIDAIRKVADGKSLLDSSITSKVLERLRAAEKDDEPISRLSKQEKRILELITEGKTNKEIAQSMFLAEKTVKNYVSNLLAKLGMSHRSEAAAYGARLMERKGAL</sequence>
<evidence type="ECO:0000256" key="1">
    <source>
        <dbReference type="ARBA" id="ARBA00022553"/>
    </source>
</evidence>
<dbReference type="GO" id="GO:0003677">
    <property type="term" value="F:DNA binding"/>
    <property type="evidence" value="ECO:0007669"/>
    <property type="project" value="UniProtKB-KW"/>
</dbReference>
<evidence type="ECO:0000256" key="2">
    <source>
        <dbReference type="ARBA" id="ARBA00023015"/>
    </source>
</evidence>
<evidence type="ECO:0000256" key="3">
    <source>
        <dbReference type="ARBA" id="ARBA00023125"/>
    </source>
</evidence>
<dbReference type="CDD" id="cd06170">
    <property type="entry name" value="LuxR_C_like"/>
    <property type="match status" value="1"/>
</dbReference>
<dbReference type="Gene3D" id="3.40.50.2300">
    <property type="match status" value="1"/>
</dbReference>
<name>A0A1M4WU56_9ACTN</name>
<keyword evidence="4" id="KW-0804">Transcription</keyword>
<dbReference type="InterPro" id="IPR011006">
    <property type="entry name" value="CheY-like_superfamily"/>
</dbReference>
<feature type="modified residue" description="4-aspartylphosphate" evidence="5">
    <location>
        <position position="55"/>
    </location>
</feature>
<dbReference type="RefSeq" id="WP_072791492.1">
    <property type="nucleotide sequence ID" value="NZ_FQUL01000029.1"/>
</dbReference>
<dbReference type="PROSITE" id="PS00622">
    <property type="entry name" value="HTH_LUXR_1"/>
    <property type="match status" value="1"/>
</dbReference>
<dbReference type="Pfam" id="PF00072">
    <property type="entry name" value="Response_reg"/>
    <property type="match status" value="1"/>
</dbReference>
<protein>
    <submittedName>
        <fullName evidence="8">Two component transcriptional regulator, LuxR family</fullName>
    </submittedName>
</protein>
<evidence type="ECO:0000313" key="9">
    <source>
        <dbReference type="Proteomes" id="UP000184295"/>
    </source>
</evidence>
<reference evidence="9" key="1">
    <citation type="submission" date="2016-11" db="EMBL/GenBank/DDBJ databases">
        <authorList>
            <person name="Varghese N."/>
            <person name="Submissions S."/>
        </authorList>
    </citation>
    <scope>NUCLEOTIDE SEQUENCE [LARGE SCALE GENOMIC DNA]</scope>
    <source>
        <strain evidence="9">DSM 19514</strain>
    </source>
</reference>
<dbReference type="PROSITE" id="PS50110">
    <property type="entry name" value="RESPONSE_REGULATORY"/>
    <property type="match status" value="1"/>
</dbReference>
<dbReference type="GO" id="GO:0006355">
    <property type="term" value="P:regulation of DNA-templated transcription"/>
    <property type="evidence" value="ECO:0007669"/>
    <property type="project" value="InterPro"/>
</dbReference>
<dbReference type="PANTHER" id="PTHR43214:SF24">
    <property type="entry name" value="TRANSCRIPTIONAL REGULATORY PROTEIN NARL-RELATED"/>
    <property type="match status" value="1"/>
</dbReference>
<dbReference type="SMART" id="SM00421">
    <property type="entry name" value="HTH_LUXR"/>
    <property type="match status" value="1"/>
</dbReference>
<dbReference type="PANTHER" id="PTHR43214">
    <property type="entry name" value="TWO-COMPONENT RESPONSE REGULATOR"/>
    <property type="match status" value="1"/>
</dbReference>
<feature type="domain" description="HTH luxR-type" evidence="6">
    <location>
        <begin position="144"/>
        <end position="209"/>
    </location>
</feature>
<organism evidence="8 9">
    <name type="scientific">Ferrithrix thermotolerans DSM 19514</name>
    <dbReference type="NCBI Taxonomy" id="1121881"/>
    <lineage>
        <taxon>Bacteria</taxon>
        <taxon>Bacillati</taxon>
        <taxon>Actinomycetota</taxon>
        <taxon>Acidimicrobiia</taxon>
        <taxon>Acidimicrobiales</taxon>
        <taxon>Acidimicrobiaceae</taxon>
        <taxon>Ferrithrix</taxon>
    </lineage>
</organism>
<dbReference type="SMART" id="SM00448">
    <property type="entry name" value="REC"/>
    <property type="match status" value="1"/>
</dbReference>
<dbReference type="Proteomes" id="UP000184295">
    <property type="component" value="Unassembled WGS sequence"/>
</dbReference>
<dbReference type="OrthoDB" id="9808843at2"/>
<dbReference type="Pfam" id="PF00196">
    <property type="entry name" value="GerE"/>
    <property type="match status" value="1"/>
</dbReference>
<feature type="domain" description="Response regulatory" evidence="7">
    <location>
        <begin position="4"/>
        <end position="120"/>
    </location>
</feature>
<dbReference type="PROSITE" id="PS50043">
    <property type="entry name" value="HTH_LUXR_2"/>
    <property type="match status" value="1"/>
</dbReference>
<proteinExistence type="predicted"/>
<dbReference type="SUPFAM" id="SSF46894">
    <property type="entry name" value="C-terminal effector domain of the bipartite response regulators"/>
    <property type="match status" value="1"/>
</dbReference>
<keyword evidence="9" id="KW-1185">Reference proteome</keyword>
<dbReference type="InterPro" id="IPR039420">
    <property type="entry name" value="WalR-like"/>
</dbReference>
<dbReference type="InterPro" id="IPR001789">
    <property type="entry name" value="Sig_transdc_resp-reg_receiver"/>
</dbReference>
<dbReference type="InterPro" id="IPR016032">
    <property type="entry name" value="Sig_transdc_resp-reg_C-effctor"/>
</dbReference>
<dbReference type="InterPro" id="IPR058245">
    <property type="entry name" value="NreC/VraR/RcsB-like_REC"/>
</dbReference>
<dbReference type="AlphaFoldDB" id="A0A1M4WU56"/>
<evidence type="ECO:0000259" key="6">
    <source>
        <dbReference type="PROSITE" id="PS50043"/>
    </source>
</evidence>
<dbReference type="CDD" id="cd17535">
    <property type="entry name" value="REC_NarL-like"/>
    <property type="match status" value="1"/>
</dbReference>
<dbReference type="SUPFAM" id="SSF52172">
    <property type="entry name" value="CheY-like"/>
    <property type="match status" value="1"/>
</dbReference>
<evidence type="ECO:0000313" key="8">
    <source>
        <dbReference type="EMBL" id="SHE84573.1"/>
    </source>
</evidence>
<dbReference type="InterPro" id="IPR000792">
    <property type="entry name" value="Tscrpt_reg_LuxR_C"/>
</dbReference>